<evidence type="ECO:0000256" key="7">
    <source>
        <dbReference type="ARBA" id="ARBA00022723"/>
    </source>
</evidence>
<comment type="subcellular location">
    <subcellularLocation>
        <location evidence="2">Secreted</location>
    </subcellularLocation>
</comment>
<evidence type="ECO:0000256" key="5">
    <source>
        <dbReference type="ARBA" id="ARBA00022645"/>
    </source>
</evidence>
<comment type="cofactor">
    <cofactor evidence="1">
        <name>Zn(2+)</name>
        <dbReference type="ChEBI" id="CHEBI:29105"/>
    </cofactor>
</comment>
<dbReference type="Pfam" id="PF00246">
    <property type="entry name" value="Peptidase_M14"/>
    <property type="match status" value="1"/>
</dbReference>
<gene>
    <name evidence="16" type="primary">CPA2</name>
</gene>
<feature type="domain" description="Peptidase M14" evidence="15">
    <location>
        <begin position="121"/>
        <end position="415"/>
    </location>
</feature>
<dbReference type="PROSITE" id="PS00132">
    <property type="entry name" value="CARBOXYPEPT_ZN_1"/>
    <property type="match status" value="1"/>
</dbReference>
<evidence type="ECO:0000256" key="11">
    <source>
        <dbReference type="ARBA" id="ARBA00023049"/>
    </source>
</evidence>
<keyword evidence="5" id="KW-0121">Carboxypeptidase</keyword>
<reference evidence="16" key="3">
    <citation type="submission" date="2025-09" db="UniProtKB">
        <authorList>
            <consortium name="Ensembl"/>
        </authorList>
    </citation>
    <scope>IDENTIFICATION</scope>
</reference>
<evidence type="ECO:0000259" key="15">
    <source>
        <dbReference type="PROSITE" id="PS52035"/>
    </source>
</evidence>
<dbReference type="PROSITE" id="PS00133">
    <property type="entry name" value="CARBOXYPEPT_ZN_2"/>
    <property type="match status" value="1"/>
</dbReference>
<name>A0A670JGJ8_PODMU</name>
<feature type="chain" id="PRO_5025593231" evidence="14">
    <location>
        <begin position="17"/>
        <end position="420"/>
    </location>
</feature>
<keyword evidence="9" id="KW-0378">Hydrolase</keyword>
<keyword evidence="11" id="KW-0482">Metalloprotease</keyword>
<dbReference type="Pfam" id="PF02244">
    <property type="entry name" value="Propep_M14"/>
    <property type="match status" value="1"/>
</dbReference>
<protein>
    <submittedName>
        <fullName evidence="16">Carboxypeptidase A2</fullName>
    </submittedName>
</protein>
<evidence type="ECO:0000256" key="1">
    <source>
        <dbReference type="ARBA" id="ARBA00001947"/>
    </source>
</evidence>
<evidence type="ECO:0000256" key="4">
    <source>
        <dbReference type="ARBA" id="ARBA00022525"/>
    </source>
</evidence>
<dbReference type="GO" id="GO:0004181">
    <property type="term" value="F:metallocarboxypeptidase activity"/>
    <property type="evidence" value="ECO:0007669"/>
    <property type="project" value="Ensembl"/>
</dbReference>
<reference evidence="16" key="2">
    <citation type="submission" date="2025-08" db="UniProtKB">
        <authorList>
            <consortium name="Ensembl"/>
        </authorList>
    </citation>
    <scope>IDENTIFICATION</scope>
</reference>
<dbReference type="Proteomes" id="UP000472272">
    <property type="component" value="Chromosome 10"/>
</dbReference>
<dbReference type="PANTHER" id="PTHR11705">
    <property type="entry name" value="PROTEASE FAMILY M14 CARBOXYPEPTIDASE A,B"/>
    <property type="match status" value="1"/>
</dbReference>
<evidence type="ECO:0000256" key="2">
    <source>
        <dbReference type="ARBA" id="ARBA00004613"/>
    </source>
</evidence>
<keyword evidence="8 14" id="KW-0732">Signal</keyword>
<evidence type="ECO:0000256" key="3">
    <source>
        <dbReference type="ARBA" id="ARBA00005988"/>
    </source>
</evidence>
<evidence type="ECO:0000256" key="9">
    <source>
        <dbReference type="ARBA" id="ARBA00022801"/>
    </source>
</evidence>
<evidence type="ECO:0000256" key="6">
    <source>
        <dbReference type="ARBA" id="ARBA00022670"/>
    </source>
</evidence>
<dbReference type="Gene3D" id="3.40.630.10">
    <property type="entry name" value="Zn peptidases"/>
    <property type="match status" value="1"/>
</dbReference>
<evidence type="ECO:0000256" key="8">
    <source>
        <dbReference type="ARBA" id="ARBA00022729"/>
    </source>
</evidence>
<dbReference type="InterPro" id="IPR057246">
    <property type="entry name" value="CARBOXYPEPT_ZN_1"/>
</dbReference>
<dbReference type="InterPro" id="IPR000834">
    <property type="entry name" value="Peptidase_M14"/>
</dbReference>
<feature type="active site" description="Proton donor/acceptor" evidence="13">
    <location>
        <position position="381"/>
    </location>
</feature>
<dbReference type="GO" id="GO:0006508">
    <property type="term" value="P:proteolysis"/>
    <property type="evidence" value="ECO:0007669"/>
    <property type="project" value="UniProtKB-KW"/>
</dbReference>
<keyword evidence="6" id="KW-0645">Protease</keyword>
<evidence type="ECO:0000256" key="14">
    <source>
        <dbReference type="SAM" id="SignalP"/>
    </source>
</evidence>
<dbReference type="AlphaFoldDB" id="A0A670JGJ8"/>
<dbReference type="InterPro" id="IPR034248">
    <property type="entry name" value="CPA_M14_CPD"/>
</dbReference>
<dbReference type="InterPro" id="IPR003146">
    <property type="entry name" value="M14A_act_pep"/>
</dbReference>
<dbReference type="OMA" id="WSYDSGI"/>
<dbReference type="FunFam" id="3.30.70.340:FF:000001">
    <property type="entry name" value="Carboxypeptidase A5"/>
    <property type="match status" value="1"/>
</dbReference>
<keyword evidence="4" id="KW-0964">Secreted</keyword>
<dbReference type="InterPro" id="IPR036990">
    <property type="entry name" value="M14A-like_propep"/>
</dbReference>
<dbReference type="GeneTree" id="ENSGT00940000160121"/>
<evidence type="ECO:0000256" key="10">
    <source>
        <dbReference type="ARBA" id="ARBA00022833"/>
    </source>
</evidence>
<dbReference type="InterPro" id="IPR057247">
    <property type="entry name" value="CARBOXYPEPT_ZN_2"/>
</dbReference>
<dbReference type="FunFam" id="3.40.630.10:FF:000132">
    <property type="entry name" value="Carboxypeptidase A1"/>
    <property type="match status" value="1"/>
</dbReference>
<dbReference type="SMART" id="SM00631">
    <property type="entry name" value="Zn_pept"/>
    <property type="match status" value="1"/>
</dbReference>
<dbReference type="Ensembl" id="ENSPMRT00000023588.1">
    <property type="protein sequence ID" value="ENSPMRP00000022207.1"/>
    <property type="gene ID" value="ENSPMRG00000014450.1"/>
</dbReference>
<dbReference type="OrthoDB" id="3626597at2759"/>
<dbReference type="CDD" id="cd03870">
    <property type="entry name" value="M14_CPA"/>
    <property type="match status" value="1"/>
</dbReference>
<comment type="similarity">
    <text evidence="3 13">Belongs to the peptidase M14 family.</text>
</comment>
<reference evidence="16 17" key="1">
    <citation type="journal article" date="2019" name="Proc. Natl. Acad. Sci. U.S.A.">
        <title>Regulatory changes in pterin and carotenoid genes underlie balanced color polymorphisms in the wall lizard.</title>
        <authorList>
            <person name="Andrade P."/>
            <person name="Pinho C."/>
            <person name="Perez I de Lanuza G."/>
            <person name="Afonso S."/>
            <person name="Brejcha J."/>
            <person name="Rubin C.J."/>
            <person name="Wallerman O."/>
            <person name="Pereira P."/>
            <person name="Sabatino S.J."/>
            <person name="Bellati A."/>
            <person name="Pellitteri-Rosa D."/>
            <person name="Bosakova Z."/>
            <person name="Bunikis I."/>
            <person name="Carretero M.A."/>
            <person name="Feiner N."/>
            <person name="Marsik P."/>
            <person name="Pauperio F."/>
            <person name="Salvi D."/>
            <person name="Soler L."/>
            <person name="While G.M."/>
            <person name="Uller T."/>
            <person name="Font E."/>
            <person name="Andersson L."/>
            <person name="Carneiro M."/>
        </authorList>
    </citation>
    <scope>NUCLEOTIDE SEQUENCE</scope>
</reference>
<evidence type="ECO:0000256" key="12">
    <source>
        <dbReference type="ARBA" id="ARBA00023157"/>
    </source>
</evidence>
<evidence type="ECO:0000313" key="17">
    <source>
        <dbReference type="Proteomes" id="UP000472272"/>
    </source>
</evidence>
<dbReference type="GO" id="GO:0005615">
    <property type="term" value="C:extracellular space"/>
    <property type="evidence" value="ECO:0007669"/>
    <property type="project" value="TreeGrafter"/>
</dbReference>
<organism evidence="16 17">
    <name type="scientific">Podarcis muralis</name>
    <name type="common">Wall lizard</name>
    <name type="synonym">Lacerta muralis</name>
    <dbReference type="NCBI Taxonomy" id="64176"/>
    <lineage>
        <taxon>Eukaryota</taxon>
        <taxon>Metazoa</taxon>
        <taxon>Chordata</taxon>
        <taxon>Craniata</taxon>
        <taxon>Vertebrata</taxon>
        <taxon>Euteleostomi</taxon>
        <taxon>Lepidosauria</taxon>
        <taxon>Squamata</taxon>
        <taxon>Bifurcata</taxon>
        <taxon>Unidentata</taxon>
        <taxon>Episquamata</taxon>
        <taxon>Laterata</taxon>
        <taxon>Lacertibaenia</taxon>
        <taxon>Lacertidae</taxon>
        <taxon>Podarcis</taxon>
    </lineage>
</organism>
<dbReference type="PANTHER" id="PTHR11705:SF71">
    <property type="entry name" value="CARBOXYPEPTIDASE A2"/>
    <property type="match status" value="1"/>
</dbReference>
<dbReference type="GO" id="GO:0008270">
    <property type="term" value="F:zinc ion binding"/>
    <property type="evidence" value="ECO:0007669"/>
    <property type="project" value="Ensembl"/>
</dbReference>
<dbReference type="SUPFAM" id="SSF53187">
    <property type="entry name" value="Zn-dependent exopeptidases"/>
    <property type="match status" value="1"/>
</dbReference>
<evidence type="ECO:0000256" key="13">
    <source>
        <dbReference type="PROSITE-ProRule" id="PRU01379"/>
    </source>
</evidence>
<dbReference type="SUPFAM" id="SSF54897">
    <property type="entry name" value="Protease propeptides/inhibitors"/>
    <property type="match status" value="1"/>
</dbReference>
<feature type="signal peptide" evidence="14">
    <location>
        <begin position="1"/>
        <end position="16"/>
    </location>
</feature>
<keyword evidence="17" id="KW-1185">Reference proteome</keyword>
<proteinExistence type="inferred from homology"/>
<sequence>MRLFLLLAALVGASQGLQTFAGDQVLRLEPSDDEQVHLLKQLEALEPLQLDFWRFPSYPGRPADVQVPFACLQDVKAFLESHQIKYSVLIQDVQDIVDEEAREMNLNERKERGSDSFNYAAYHPLESIYSAMDDIVAEYPQLVSKHQIGESYEKRPLFVLKFSTGGRSHPAIWIDAGIHAREWVTQATALWTAKKIASDYGNDPSVTSLLNTMDVFLMPVANPDGYVFSQTKNRMWRKTRSKIPGSLCFGADPNRNWDAGFGGPGASNNPCSDSYHGSSANSEVEVRSVVDFVRSHGNLKAFISIHSYSQLLMFPYGYNCTAAIKDYEELDALGKQAADALASLYGTVYKVGPICNIIYQASGGSIDWTYDQGIKYSFGLELRDTGRYGFLLPASQIIPTAQETWLALKTIMEHVRDHPY</sequence>
<accession>A0A670JGJ8</accession>
<dbReference type="Gene3D" id="3.30.70.340">
    <property type="entry name" value="Metallocarboxypeptidase-like"/>
    <property type="match status" value="1"/>
</dbReference>
<evidence type="ECO:0000313" key="16">
    <source>
        <dbReference type="Ensembl" id="ENSPMRP00000022207.1"/>
    </source>
</evidence>
<keyword evidence="7" id="KW-0479">Metal-binding</keyword>
<dbReference type="PRINTS" id="PR00765">
    <property type="entry name" value="CRBOXYPTASEA"/>
</dbReference>
<keyword evidence="10" id="KW-0862">Zinc</keyword>
<keyword evidence="12" id="KW-1015">Disulfide bond</keyword>
<dbReference type="PROSITE" id="PS52035">
    <property type="entry name" value="PEPTIDASE_M14"/>
    <property type="match status" value="1"/>
</dbReference>